<gene>
    <name evidence="1" type="ORF">B4U79_17385</name>
</gene>
<organism evidence="1 2">
    <name type="scientific">Dinothrombium tinctorium</name>
    <dbReference type="NCBI Taxonomy" id="1965070"/>
    <lineage>
        <taxon>Eukaryota</taxon>
        <taxon>Metazoa</taxon>
        <taxon>Ecdysozoa</taxon>
        <taxon>Arthropoda</taxon>
        <taxon>Chelicerata</taxon>
        <taxon>Arachnida</taxon>
        <taxon>Acari</taxon>
        <taxon>Acariformes</taxon>
        <taxon>Trombidiformes</taxon>
        <taxon>Prostigmata</taxon>
        <taxon>Anystina</taxon>
        <taxon>Parasitengona</taxon>
        <taxon>Trombidioidea</taxon>
        <taxon>Trombidiidae</taxon>
        <taxon>Dinothrombium</taxon>
    </lineage>
</organism>
<proteinExistence type="predicted"/>
<dbReference type="OrthoDB" id="408631at2759"/>
<comment type="caution">
    <text evidence="1">The sequence shown here is derived from an EMBL/GenBank/DDBJ whole genome shotgun (WGS) entry which is preliminary data.</text>
</comment>
<dbReference type="GO" id="GO:0004806">
    <property type="term" value="F:triacylglycerol lipase activity"/>
    <property type="evidence" value="ECO:0007669"/>
    <property type="project" value="TreeGrafter"/>
</dbReference>
<dbReference type="PANTHER" id="PTHR23025:SF3">
    <property type="entry name" value="HORMONE-SENSITIVE LIPASE"/>
    <property type="match status" value="1"/>
</dbReference>
<dbReference type="GO" id="GO:0004771">
    <property type="term" value="F:sterol ester esterase activity"/>
    <property type="evidence" value="ECO:0007669"/>
    <property type="project" value="TreeGrafter"/>
</dbReference>
<dbReference type="EMBL" id="NCKU01001090">
    <property type="protein sequence ID" value="RWS13117.1"/>
    <property type="molecule type" value="Genomic_DNA"/>
</dbReference>
<evidence type="ECO:0000313" key="1">
    <source>
        <dbReference type="EMBL" id="RWS13117.1"/>
    </source>
</evidence>
<evidence type="ECO:0000313" key="2">
    <source>
        <dbReference type="Proteomes" id="UP000285301"/>
    </source>
</evidence>
<accession>A0A443RCX2</accession>
<protein>
    <submittedName>
        <fullName evidence="1">Hormone-sensitive lipase-like protein</fullName>
    </submittedName>
</protein>
<dbReference type="Gene3D" id="3.40.50.1820">
    <property type="entry name" value="alpha/beta hydrolase"/>
    <property type="match status" value="1"/>
</dbReference>
<keyword evidence="2" id="KW-1185">Reference proteome</keyword>
<dbReference type="InterPro" id="IPR029058">
    <property type="entry name" value="AB_hydrolase_fold"/>
</dbReference>
<sequence>MVKLLRIRSLQAVGISCAINFFHTYYAMNEELLSSLYAENGFWLSTEEQAAAKYAMINSLTTANLYIKLRAFLDRFYRGCIFAHLLKSGLPLFASKGHSIRELFTNKSLFASYQNEPVSLHEVFVPRQERWLISPFDAKIGPTKNLDYICEVRAGNISIKCTLYRRKNVAMHKNNSMIIYCSAGFNAFSQEYIYLSKLVNDVPGLVVLSIDYSTMQSQLKYPTATQILLDVYLHCMSQKENRNSTIGFNPQKIVVLGNCLGSLLSVHLCLCINDIRRKGFKVQMPASIICINPYFPFPLSMTPSLVSSAFNVLLTPSNILHLFSEYLPKPPNIGNTASTVNVFSISNGHSKYLFVEKFTDNEIASPWFENGECNFESEYLKYEAIISNAYVSPIEYDYFESLSTISLNLITAENNPFLDTSIELAKMWRGEFSDMLCVCSDIHEGS</sequence>
<dbReference type="GO" id="GO:0019433">
    <property type="term" value="P:triglyceride catabolic process"/>
    <property type="evidence" value="ECO:0007669"/>
    <property type="project" value="TreeGrafter"/>
</dbReference>
<name>A0A443RCX2_9ACAR</name>
<dbReference type="PANTHER" id="PTHR23025">
    <property type="entry name" value="TRIACYLGLYCEROL LIPASE"/>
    <property type="match status" value="1"/>
</dbReference>
<dbReference type="SUPFAM" id="SSF53474">
    <property type="entry name" value="alpha/beta-Hydrolases"/>
    <property type="match status" value="1"/>
</dbReference>
<reference evidence="1 2" key="1">
    <citation type="journal article" date="2018" name="Gigascience">
        <title>Genomes of trombidid mites reveal novel predicted allergens and laterally-transferred genes associated with secondary metabolism.</title>
        <authorList>
            <person name="Dong X."/>
            <person name="Chaisiri K."/>
            <person name="Xia D."/>
            <person name="Armstrong S.D."/>
            <person name="Fang Y."/>
            <person name="Donnelly M.J."/>
            <person name="Kadowaki T."/>
            <person name="McGarry J.W."/>
            <person name="Darby A.C."/>
            <person name="Makepeace B.L."/>
        </authorList>
    </citation>
    <scope>NUCLEOTIDE SEQUENCE [LARGE SCALE GENOMIC DNA]</scope>
    <source>
        <strain evidence="1">UoL-WK</strain>
    </source>
</reference>
<dbReference type="GO" id="GO:0005829">
    <property type="term" value="C:cytosol"/>
    <property type="evidence" value="ECO:0007669"/>
    <property type="project" value="TreeGrafter"/>
</dbReference>
<dbReference type="STRING" id="1965070.A0A443RCX2"/>
<dbReference type="Proteomes" id="UP000285301">
    <property type="component" value="Unassembled WGS sequence"/>
</dbReference>
<dbReference type="AlphaFoldDB" id="A0A443RCX2"/>